<keyword evidence="3" id="KW-1185">Reference proteome</keyword>
<proteinExistence type="predicted"/>
<dbReference type="GeneID" id="300102377"/>
<evidence type="ECO:0000313" key="3">
    <source>
        <dbReference type="Proteomes" id="UP000292547"/>
    </source>
</evidence>
<gene>
    <name evidence="2" type="ORF">D0Z67_26050</name>
</gene>
<evidence type="ECO:0000256" key="1">
    <source>
        <dbReference type="SAM" id="SignalP"/>
    </source>
</evidence>
<accession>A0A4P6U2S8</accession>
<sequence>MKSIRTWTVAAVAVLSLFGSGTVSSEAVTAAGCRGSACDGKNPHTTGCDKGATELRPAIRGEGGPGLHLRVSSRCSAAWVLFDKGDDAWEGWIQIRKGGSYPVHASPSRPAYSLMVGTSHAYRACKKNITDDGRVCGAWH</sequence>
<dbReference type="EMBL" id="CP032229">
    <property type="protein sequence ID" value="QBJ93401.1"/>
    <property type="molecule type" value="Genomic_DNA"/>
</dbReference>
<feature type="signal peptide" evidence="1">
    <location>
        <begin position="1"/>
        <end position="25"/>
    </location>
</feature>
<dbReference type="OrthoDB" id="3386996at2"/>
<reference evidence="2 3" key="1">
    <citation type="submission" date="2018-08" db="EMBL/GenBank/DDBJ databases">
        <title>The complete genome sequence of Streptomyces seoulensis, a pioneer strain for nickel superoxide dismutase discovery.</title>
        <authorList>
            <person name="Shin J."/>
            <person name="Lee J.-S."/>
            <person name="Lee E.-J."/>
            <person name="Youn H.-D."/>
        </authorList>
    </citation>
    <scope>NUCLEOTIDE SEQUENCE [LARGE SCALE GENOMIC DNA]</scope>
    <source>
        <strain evidence="2 3">KCTC 9819</strain>
    </source>
</reference>
<dbReference type="Proteomes" id="UP000292547">
    <property type="component" value="Chromosome"/>
</dbReference>
<protein>
    <submittedName>
        <fullName evidence="2">DUF2690 domain-containing protein</fullName>
    </submittedName>
</protein>
<dbReference type="RefSeq" id="WP_051887693.1">
    <property type="nucleotide sequence ID" value="NZ_AP025667.1"/>
</dbReference>
<dbReference type="InterPro" id="IPR021224">
    <property type="entry name" value="DUF2690"/>
</dbReference>
<name>A0A4P6U2S8_STRSO</name>
<dbReference type="AlphaFoldDB" id="A0A4P6U2S8"/>
<dbReference type="Pfam" id="PF10901">
    <property type="entry name" value="DUF2690"/>
    <property type="match status" value="1"/>
</dbReference>
<feature type="chain" id="PRO_5038903964" evidence="1">
    <location>
        <begin position="26"/>
        <end position="140"/>
    </location>
</feature>
<keyword evidence="1" id="KW-0732">Signal</keyword>
<dbReference type="KEGG" id="sseo:D0Z67_26050"/>
<organism evidence="2 3">
    <name type="scientific">Streptomyces seoulensis</name>
    <dbReference type="NCBI Taxonomy" id="73044"/>
    <lineage>
        <taxon>Bacteria</taxon>
        <taxon>Bacillati</taxon>
        <taxon>Actinomycetota</taxon>
        <taxon>Actinomycetes</taxon>
        <taxon>Kitasatosporales</taxon>
        <taxon>Streptomycetaceae</taxon>
        <taxon>Streptomyces</taxon>
    </lineage>
</organism>
<evidence type="ECO:0000313" key="2">
    <source>
        <dbReference type="EMBL" id="QBJ93401.1"/>
    </source>
</evidence>